<dbReference type="InterPro" id="IPR005531">
    <property type="entry name" value="Asp23"/>
</dbReference>
<comment type="similarity">
    <text evidence="1">Belongs to the asp23 family.</text>
</comment>
<name>A0A100YUZ8_TRASO</name>
<dbReference type="STRING" id="1299998.AUL39_09725"/>
<dbReference type="OrthoDB" id="3182211at2"/>
<gene>
    <name evidence="2" type="ORF">AUL39_09725</name>
</gene>
<evidence type="ECO:0000256" key="1">
    <source>
        <dbReference type="ARBA" id="ARBA00005721"/>
    </source>
</evidence>
<evidence type="ECO:0000313" key="3">
    <source>
        <dbReference type="Proteomes" id="UP000054078"/>
    </source>
</evidence>
<protein>
    <recommendedName>
        <fullName evidence="4">Asp23/Gls24 family envelope stress response protein</fullName>
    </recommendedName>
</protein>
<dbReference type="Proteomes" id="UP000054078">
    <property type="component" value="Unassembled WGS sequence"/>
</dbReference>
<comment type="caution">
    <text evidence="2">The sequence shown here is derived from an EMBL/GenBank/DDBJ whole genome shotgun (WGS) entry which is preliminary data.</text>
</comment>
<evidence type="ECO:0008006" key="4">
    <source>
        <dbReference type="Google" id="ProtNLM"/>
    </source>
</evidence>
<proteinExistence type="inferred from homology"/>
<reference evidence="2 3" key="1">
    <citation type="submission" date="2015-12" db="EMBL/GenBank/DDBJ databases">
        <title>Draft Genome Sequence of Olsenella scatoligenes SK9K4T; a Producer of 3-Methylindole- (skatole) and 4-Methylphenol- (p-cresol) Isolated from Pig Feces.</title>
        <authorList>
            <person name="Li X."/>
            <person name="Borg B."/>
            <person name="Canibe N."/>
        </authorList>
    </citation>
    <scope>NUCLEOTIDE SEQUENCE [LARGE SCALE GENOMIC DNA]</scope>
    <source>
        <strain evidence="2 3">SK9K4</strain>
    </source>
</reference>
<keyword evidence="3" id="KW-1185">Reference proteome</keyword>
<dbReference type="Pfam" id="PF03780">
    <property type="entry name" value="Asp23"/>
    <property type="match status" value="1"/>
</dbReference>
<dbReference type="PANTHER" id="PTHR34297:SF1">
    <property type="entry name" value="ASP23_GLS24 FAMILY ENVELOPE STRESS RESPONSE PROTEIN"/>
    <property type="match status" value="1"/>
</dbReference>
<dbReference type="AlphaFoldDB" id="A0A100YUZ8"/>
<sequence length="120" mass="12410">MAESELYVSGIGISKRVISTVVSLAAKRVEGVASVGGNDITSSLISVFTSNSVAPESAVESSVEDGGLRICVHLAVFYGYPFTKLAADVRSEVANAITEQVGVGVTAVDVCIDSLVFPKE</sequence>
<accession>A0A100YUZ8</accession>
<dbReference type="PANTHER" id="PTHR34297">
    <property type="entry name" value="HYPOTHETICAL CYTOSOLIC PROTEIN-RELATED"/>
    <property type="match status" value="1"/>
</dbReference>
<dbReference type="RefSeq" id="WP_059055746.1">
    <property type="nucleotide sequence ID" value="NZ_JAZHSO010000008.1"/>
</dbReference>
<organism evidence="2 3">
    <name type="scientific">Tractidigestivibacter scatoligenes</name>
    <name type="common">Olsenella scatoligenes</name>
    <dbReference type="NCBI Taxonomy" id="1299998"/>
    <lineage>
        <taxon>Bacteria</taxon>
        <taxon>Bacillati</taxon>
        <taxon>Actinomycetota</taxon>
        <taxon>Coriobacteriia</taxon>
        <taxon>Coriobacteriales</taxon>
        <taxon>Atopobiaceae</taxon>
        <taxon>Tractidigestivibacter</taxon>
    </lineage>
</organism>
<evidence type="ECO:0000313" key="2">
    <source>
        <dbReference type="EMBL" id="KUH57947.1"/>
    </source>
</evidence>
<dbReference type="EMBL" id="LOJF01000011">
    <property type="protein sequence ID" value="KUH57947.1"/>
    <property type="molecule type" value="Genomic_DNA"/>
</dbReference>